<feature type="coiled-coil region" evidence="1">
    <location>
        <begin position="229"/>
        <end position="274"/>
    </location>
</feature>
<comment type="caution">
    <text evidence="2">The sequence shown here is derived from an EMBL/GenBank/DDBJ whole genome shotgun (WGS) entry which is preliminary data.</text>
</comment>
<dbReference type="Proteomes" id="UP000321947">
    <property type="component" value="Unassembled WGS sequence"/>
</dbReference>
<sequence>MLNGIETRFSRDERNDDSILEDEIVGEFEEFMHKVQPLGTMSNFAVGFNERNDLFDFNAGEFNTIPGTSLVGDAFVHFLKWVNVISEYIEIVKGSLQQWSMLDFIDPALTWFVEHEMLTVWKEFRGQNHRHFKKSNHRKIGLLERSSPTTTAAPPSHFYNNMLAEKQGHSIDHVELFKKTHARGGQFISQAMVDAHISLRWGPKPKPRQAIGSSSSTSVERELAYAREVNELRTHLEVEEEESNRKHEENARLIEAQAWQMEEMRKMIEELSRASRGS</sequence>
<keyword evidence="1" id="KW-0175">Coiled coil</keyword>
<gene>
    <name evidence="2" type="ORF">E5676_scaffold142G001470</name>
</gene>
<dbReference type="AlphaFoldDB" id="A0A5D3DHJ7"/>
<evidence type="ECO:0000256" key="1">
    <source>
        <dbReference type="SAM" id="Coils"/>
    </source>
</evidence>
<organism evidence="2 3">
    <name type="scientific">Cucumis melo var. makuwa</name>
    <name type="common">Oriental melon</name>
    <dbReference type="NCBI Taxonomy" id="1194695"/>
    <lineage>
        <taxon>Eukaryota</taxon>
        <taxon>Viridiplantae</taxon>
        <taxon>Streptophyta</taxon>
        <taxon>Embryophyta</taxon>
        <taxon>Tracheophyta</taxon>
        <taxon>Spermatophyta</taxon>
        <taxon>Magnoliopsida</taxon>
        <taxon>eudicotyledons</taxon>
        <taxon>Gunneridae</taxon>
        <taxon>Pentapetalae</taxon>
        <taxon>rosids</taxon>
        <taxon>fabids</taxon>
        <taxon>Cucurbitales</taxon>
        <taxon>Cucurbitaceae</taxon>
        <taxon>Benincaseae</taxon>
        <taxon>Cucumis</taxon>
    </lineage>
</organism>
<proteinExistence type="predicted"/>
<evidence type="ECO:0000313" key="2">
    <source>
        <dbReference type="EMBL" id="TYK23141.1"/>
    </source>
</evidence>
<name>A0A5D3DHJ7_CUCMM</name>
<protein>
    <submittedName>
        <fullName evidence="2">CACTA en-spm transposon protein</fullName>
    </submittedName>
</protein>
<evidence type="ECO:0000313" key="3">
    <source>
        <dbReference type="Proteomes" id="UP000321947"/>
    </source>
</evidence>
<reference evidence="2 3" key="1">
    <citation type="submission" date="2019-08" db="EMBL/GenBank/DDBJ databases">
        <title>Draft genome sequences of two oriental melons (Cucumis melo L. var makuwa).</title>
        <authorList>
            <person name="Kwon S.-Y."/>
        </authorList>
    </citation>
    <scope>NUCLEOTIDE SEQUENCE [LARGE SCALE GENOMIC DNA]</scope>
    <source>
        <strain evidence="3">cv. Chang Bougi</strain>
        <tissue evidence="2">Leaf</tissue>
    </source>
</reference>
<dbReference type="EMBL" id="SSTD01004586">
    <property type="protein sequence ID" value="TYK23141.1"/>
    <property type="molecule type" value="Genomic_DNA"/>
</dbReference>
<accession>A0A5D3DHJ7</accession>